<keyword evidence="6" id="KW-1185">Reference proteome</keyword>
<dbReference type="RefSeq" id="WP_023951702.1">
    <property type="nucleotide sequence ID" value="NZ_AYSV01000092.1"/>
</dbReference>
<proteinExistence type="predicted"/>
<comment type="caution">
    <text evidence="5">The sequence shown here is derived from an EMBL/GenBank/DDBJ whole genome shotgun (WGS) entry which is preliminary data.</text>
</comment>
<dbReference type="GO" id="GO:0030313">
    <property type="term" value="C:cell envelope"/>
    <property type="evidence" value="ECO:0007669"/>
    <property type="project" value="UniProtKB-SubCell"/>
</dbReference>
<dbReference type="Pfam" id="PF08534">
    <property type="entry name" value="Redoxin"/>
    <property type="match status" value="1"/>
</dbReference>
<keyword evidence="3" id="KW-0676">Redox-active center</keyword>
<dbReference type="AlphaFoldDB" id="V8G2I8"/>
<dbReference type="PATRIC" id="fig|1414851.3.peg.1761"/>
<evidence type="ECO:0000313" key="5">
    <source>
        <dbReference type="EMBL" id="ETD69892.1"/>
    </source>
</evidence>
<comment type="subcellular location">
    <subcellularLocation>
        <location evidence="1">Cell envelope</location>
    </subcellularLocation>
</comment>
<dbReference type="Proteomes" id="UP000018766">
    <property type="component" value="Unassembled WGS sequence"/>
</dbReference>
<dbReference type="EMBL" id="AYSV01000092">
    <property type="protein sequence ID" value="ETD69892.1"/>
    <property type="molecule type" value="Genomic_DNA"/>
</dbReference>
<name>V8G2I8_9BURK</name>
<reference evidence="5 6" key="1">
    <citation type="submission" date="2013-11" db="EMBL/GenBank/DDBJ databases">
        <title>Genomic analysis of Pelistega sp. HM-7.</title>
        <authorList>
            <person name="Kumbhare S.V."/>
            <person name="Shetty S.A."/>
            <person name="Sharma O."/>
            <person name="Dhotre D.P."/>
        </authorList>
    </citation>
    <scope>NUCLEOTIDE SEQUENCE [LARGE SCALE GENOMIC DNA]</scope>
    <source>
        <strain evidence="5 6">HM-7</strain>
    </source>
</reference>
<dbReference type="OrthoDB" id="9811352at2"/>
<dbReference type="InterPro" id="IPR013740">
    <property type="entry name" value="Redoxin"/>
</dbReference>
<evidence type="ECO:0000259" key="4">
    <source>
        <dbReference type="PROSITE" id="PS51352"/>
    </source>
</evidence>
<dbReference type="PROSITE" id="PS51352">
    <property type="entry name" value="THIOREDOXIN_2"/>
    <property type="match status" value="1"/>
</dbReference>
<sequence>MNKILLIITGIVIAVAAAFFSLKQDSQASVTYTTLENQTISSDSLKGKVVLVKFWATTCVTCAKQMPDTIEYYNTYKDKGYDTIAVAMSYDNPSAINKFKDSYHLPFTIAYDKSGELAKAFGGIRFTPVAFLLDRQGNIVKRYIGEYDKKEFIQTLEQTLAKS</sequence>
<organism evidence="5 6">
    <name type="scientific">Pelistega indica</name>
    <dbReference type="NCBI Taxonomy" id="1414851"/>
    <lineage>
        <taxon>Bacteria</taxon>
        <taxon>Pseudomonadati</taxon>
        <taxon>Pseudomonadota</taxon>
        <taxon>Betaproteobacteria</taxon>
        <taxon>Burkholderiales</taxon>
        <taxon>Alcaligenaceae</taxon>
        <taxon>Pelistega</taxon>
    </lineage>
</organism>
<dbReference type="CDD" id="cd02966">
    <property type="entry name" value="TlpA_like_family"/>
    <property type="match status" value="1"/>
</dbReference>
<dbReference type="InterPro" id="IPR036249">
    <property type="entry name" value="Thioredoxin-like_sf"/>
</dbReference>
<gene>
    <name evidence="5" type="ORF">V757_08520</name>
</gene>
<dbReference type="GO" id="GO:0017004">
    <property type="term" value="P:cytochrome complex assembly"/>
    <property type="evidence" value="ECO:0007669"/>
    <property type="project" value="UniProtKB-KW"/>
</dbReference>
<dbReference type="PROSITE" id="PS00194">
    <property type="entry name" value="THIOREDOXIN_1"/>
    <property type="match status" value="1"/>
</dbReference>
<accession>V8G2I8</accession>
<evidence type="ECO:0000313" key="6">
    <source>
        <dbReference type="Proteomes" id="UP000018766"/>
    </source>
</evidence>
<evidence type="ECO:0000256" key="3">
    <source>
        <dbReference type="ARBA" id="ARBA00023284"/>
    </source>
</evidence>
<feature type="domain" description="Thioredoxin" evidence="4">
    <location>
        <begin position="11"/>
        <end position="161"/>
    </location>
</feature>
<protein>
    <submittedName>
        <fullName evidence="5">Thioredoxin</fullName>
    </submittedName>
</protein>
<keyword evidence="2" id="KW-0201">Cytochrome c-type biogenesis</keyword>
<evidence type="ECO:0000256" key="2">
    <source>
        <dbReference type="ARBA" id="ARBA00022748"/>
    </source>
</evidence>
<dbReference type="InterPro" id="IPR017937">
    <property type="entry name" value="Thioredoxin_CS"/>
</dbReference>
<dbReference type="PANTHER" id="PTHR42852:SF18">
    <property type="entry name" value="CHROMOSOME UNDETERMINED SCAFFOLD_47, WHOLE GENOME SHOTGUN SEQUENCE"/>
    <property type="match status" value="1"/>
</dbReference>
<dbReference type="SUPFAM" id="SSF52833">
    <property type="entry name" value="Thioredoxin-like"/>
    <property type="match status" value="1"/>
</dbReference>
<dbReference type="PANTHER" id="PTHR42852">
    <property type="entry name" value="THIOL:DISULFIDE INTERCHANGE PROTEIN DSBE"/>
    <property type="match status" value="1"/>
</dbReference>
<dbReference type="InterPro" id="IPR050553">
    <property type="entry name" value="Thioredoxin_ResA/DsbE_sf"/>
</dbReference>
<dbReference type="Gene3D" id="3.40.30.10">
    <property type="entry name" value="Glutaredoxin"/>
    <property type="match status" value="1"/>
</dbReference>
<dbReference type="GO" id="GO:0015036">
    <property type="term" value="F:disulfide oxidoreductase activity"/>
    <property type="evidence" value="ECO:0007669"/>
    <property type="project" value="UniProtKB-ARBA"/>
</dbReference>
<evidence type="ECO:0000256" key="1">
    <source>
        <dbReference type="ARBA" id="ARBA00004196"/>
    </source>
</evidence>
<dbReference type="InterPro" id="IPR013766">
    <property type="entry name" value="Thioredoxin_domain"/>
</dbReference>